<sequence>MSFYPILTFEENKLSPSLGYLFKRQWVDPFESVVSILWKFARLNRLPGHRVVTHVARGQIDPYEGYAATAAELDIRLTAASLGLTQKTIRLSMQRPELRRDWCSQLRFCPHCMSRGYHSVVHQFDGVGYCPVHGCCLQTRCRSCGSTSEYLIKASVLDATFKCPNCRRSYGNSPPSFVHRIPMLPRDRAAIVRTFIY</sequence>
<accession>A0A9D7FEQ9</accession>
<organism evidence="1 2">
    <name type="scientific">Candidatus Propionivibrio dominans</name>
    <dbReference type="NCBI Taxonomy" id="2954373"/>
    <lineage>
        <taxon>Bacteria</taxon>
        <taxon>Pseudomonadati</taxon>
        <taxon>Pseudomonadota</taxon>
        <taxon>Betaproteobacteria</taxon>
        <taxon>Rhodocyclales</taxon>
        <taxon>Rhodocyclaceae</taxon>
        <taxon>Propionivibrio</taxon>
    </lineage>
</organism>
<name>A0A9D7FEQ9_9RHOO</name>
<protein>
    <submittedName>
        <fullName evidence="1">TniQ family protein</fullName>
    </submittedName>
</protein>
<comment type="caution">
    <text evidence="1">The sequence shown here is derived from an EMBL/GenBank/DDBJ whole genome shotgun (WGS) entry which is preliminary data.</text>
</comment>
<proteinExistence type="predicted"/>
<evidence type="ECO:0000313" key="2">
    <source>
        <dbReference type="Proteomes" id="UP000886602"/>
    </source>
</evidence>
<dbReference type="AlphaFoldDB" id="A0A9D7FEQ9"/>
<dbReference type="Proteomes" id="UP000886602">
    <property type="component" value="Unassembled WGS sequence"/>
</dbReference>
<gene>
    <name evidence="1" type="ORF">IPJ48_16640</name>
</gene>
<dbReference type="EMBL" id="JADJNC010000035">
    <property type="protein sequence ID" value="MBK7424573.1"/>
    <property type="molecule type" value="Genomic_DNA"/>
</dbReference>
<evidence type="ECO:0000313" key="1">
    <source>
        <dbReference type="EMBL" id="MBK7424573.1"/>
    </source>
</evidence>
<reference evidence="1" key="1">
    <citation type="submission" date="2020-10" db="EMBL/GenBank/DDBJ databases">
        <title>Connecting structure to function with the recovery of over 1000 high-quality activated sludge metagenome-assembled genomes encoding full-length rRNA genes using long-read sequencing.</title>
        <authorList>
            <person name="Singleton C.M."/>
            <person name="Petriglieri F."/>
            <person name="Kristensen J.M."/>
            <person name="Kirkegaard R.H."/>
            <person name="Michaelsen T.Y."/>
            <person name="Andersen M.H."/>
            <person name="Karst S.M."/>
            <person name="Dueholm M.S."/>
            <person name="Nielsen P.H."/>
            <person name="Albertsen M."/>
        </authorList>
    </citation>
    <scope>NUCLEOTIDE SEQUENCE</scope>
    <source>
        <strain evidence="1">EsbW_18-Q3-R4-48_MAXAC.044</strain>
    </source>
</reference>